<gene>
    <name evidence="1" type="ORF">OUZ56_020440</name>
</gene>
<accession>A0ABQ9ZEH7</accession>
<sequence>MSPNKNCASVGGNYSRKLYFNPTADQSSTDGYWIEDQEVREKLPNLIDANEKIQNAYIYSNPLYKWQPINGKFYHAIILIQTLNWWLSFEKNTEGIAIQRSKDIESVRDMYQRKKRTTGLTPWTRIRKIKTTQGNNITINELINYIWRKDILNKDYHVLDANCQDFAAMVFDRIKSFDNQVYFDEAADQPPSSTSGFYMTVDKAFDEEKTYWSVEQLKTTLVIHRAKNKDVLLNECQRQPRCTSLKVFKREVGVLEGFNDMNKMLWRKDIVSYLGCGVMTFFRPSSFPLQGRKSRDVQRSDVIVGNSVTTCQQSVSPIHGQF</sequence>
<organism evidence="1 2">
    <name type="scientific">Daphnia magna</name>
    <dbReference type="NCBI Taxonomy" id="35525"/>
    <lineage>
        <taxon>Eukaryota</taxon>
        <taxon>Metazoa</taxon>
        <taxon>Ecdysozoa</taxon>
        <taxon>Arthropoda</taxon>
        <taxon>Crustacea</taxon>
        <taxon>Branchiopoda</taxon>
        <taxon>Diplostraca</taxon>
        <taxon>Cladocera</taxon>
        <taxon>Anomopoda</taxon>
        <taxon>Daphniidae</taxon>
        <taxon>Daphnia</taxon>
    </lineage>
</organism>
<dbReference type="EMBL" id="JAOYFB010000003">
    <property type="protein sequence ID" value="KAK4011324.1"/>
    <property type="molecule type" value="Genomic_DNA"/>
</dbReference>
<name>A0ABQ9ZEH7_9CRUS</name>
<reference evidence="1 2" key="1">
    <citation type="journal article" date="2023" name="Nucleic Acids Res.">
        <title>The hologenome of Daphnia magna reveals possible DNA methylation and microbiome-mediated evolution of the host genome.</title>
        <authorList>
            <person name="Chaturvedi A."/>
            <person name="Li X."/>
            <person name="Dhandapani V."/>
            <person name="Marshall H."/>
            <person name="Kissane S."/>
            <person name="Cuenca-Cambronero M."/>
            <person name="Asole G."/>
            <person name="Calvet F."/>
            <person name="Ruiz-Romero M."/>
            <person name="Marangio P."/>
            <person name="Guigo R."/>
            <person name="Rago D."/>
            <person name="Mirbahai L."/>
            <person name="Eastwood N."/>
            <person name="Colbourne J.K."/>
            <person name="Zhou J."/>
            <person name="Mallon E."/>
            <person name="Orsini L."/>
        </authorList>
    </citation>
    <scope>NUCLEOTIDE SEQUENCE [LARGE SCALE GENOMIC DNA]</scope>
    <source>
        <strain evidence="1">LRV0_1</strain>
    </source>
</reference>
<dbReference type="PANTHER" id="PTHR33173">
    <property type="match status" value="1"/>
</dbReference>
<keyword evidence="2" id="KW-1185">Reference proteome</keyword>
<comment type="caution">
    <text evidence="1">The sequence shown here is derived from an EMBL/GenBank/DDBJ whole genome shotgun (WGS) entry which is preliminary data.</text>
</comment>
<protein>
    <recommendedName>
        <fullName evidence="3">PPPDE domain-containing protein</fullName>
    </recommendedName>
</protein>
<dbReference type="Proteomes" id="UP001234178">
    <property type="component" value="Unassembled WGS sequence"/>
</dbReference>
<proteinExistence type="predicted"/>
<dbReference type="PANTHER" id="PTHR33173:SF2">
    <property type="entry name" value="MYND-TYPE DOMAIN-CONTAINING PROTEIN"/>
    <property type="match status" value="1"/>
</dbReference>
<evidence type="ECO:0000313" key="2">
    <source>
        <dbReference type="Proteomes" id="UP001234178"/>
    </source>
</evidence>
<evidence type="ECO:0000313" key="1">
    <source>
        <dbReference type="EMBL" id="KAK4011324.1"/>
    </source>
</evidence>
<evidence type="ECO:0008006" key="3">
    <source>
        <dbReference type="Google" id="ProtNLM"/>
    </source>
</evidence>